<evidence type="ECO:0000313" key="5">
    <source>
        <dbReference type="Proteomes" id="UP000760860"/>
    </source>
</evidence>
<accession>A0A8T1I5Q9</accession>
<evidence type="ECO:0000313" key="3">
    <source>
        <dbReference type="EMBL" id="KAG2969692.1"/>
    </source>
</evidence>
<dbReference type="Proteomes" id="UP000735874">
    <property type="component" value="Unassembled WGS sequence"/>
</dbReference>
<dbReference type="EMBL" id="RCML01000773">
    <property type="protein sequence ID" value="KAG2969692.1"/>
    <property type="molecule type" value="Genomic_DNA"/>
</dbReference>
<evidence type="ECO:0000313" key="2">
    <source>
        <dbReference type="EMBL" id="KAG2912901.1"/>
    </source>
</evidence>
<dbReference type="Proteomes" id="UP000760860">
    <property type="component" value="Unassembled WGS sequence"/>
</dbReference>
<gene>
    <name evidence="1" type="ORF">PC113_g17625</name>
    <name evidence="2" type="ORF">PC117_g18762</name>
    <name evidence="3" type="ORF">PC118_g17308</name>
    <name evidence="4" type="ORF">PC129_g10068</name>
</gene>
<evidence type="ECO:0000313" key="4">
    <source>
        <dbReference type="EMBL" id="KAG3219138.1"/>
    </source>
</evidence>
<dbReference type="EMBL" id="RCMG01000772">
    <property type="protein sequence ID" value="KAG2848062.1"/>
    <property type="molecule type" value="Genomic_DNA"/>
</dbReference>
<evidence type="ECO:0000313" key="1">
    <source>
        <dbReference type="EMBL" id="KAG2848062.1"/>
    </source>
</evidence>
<dbReference type="AlphaFoldDB" id="A0A8T1I5Q9"/>
<name>A0A8T1I5Q9_9STRA</name>
<dbReference type="Proteomes" id="UP000697107">
    <property type="component" value="Unassembled WGS sequence"/>
</dbReference>
<proteinExistence type="predicted"/>
<organism evidence="4 5">
    <name type="scientific">Phytophthora cactorum</name>
    <dbReference type="NCBI Taxonomy" id="29920"/>
    <lineage>
        <taxon>Eukaryota</taxon>
        <taxon>Sar</taxon>
        <taxon>Stramenopiles</taxon>
        <taxon>Oomycota</taxon>
        <taxon>Peronosporomycetes</taxon>
        <taxon>Peronosporales</taxon>
        <taxon>Peronosporaceae</taxon>
        <taxon>Phytophthora</taxon>
    </lineage>
</organism>
<reference evidence="4" key="1">
    <citation type="submission" date="2018-05" db="EMBL/GenBank/DDBJ databases">
        <title>Effector identification in a new, highly contiguous assembly of the strawberry crown rot pathogen Phytophthora cactorum.</title>
        <authorList>
            <person name="Armitage A.D."/>
            <person name="Nellist C.F."/>
            <person name="Bates H."/>
            <person name="Vickerstaff R.J."/>
            <person name="Harrison R.J."/>
        </authorList>
    </citation>
    <scope>NUCLEOTIDE SEQUENCE</scope>
    <source>
        <strain evidence="1">15-7</strain>
        <strain evidence="2">4040</strain>
        <strain evidence="3">P415</strain>
        <strain evidence="4">P421</strain>
    </source>
</reference>
<protein>
    <submittedName>
        <fullName evidence="4">Uncharacterized protein</fullName>
    </submittedName>
</protein>
<comment type="caution">
    <text evidence="4">The sequence shown here is derived from an EMBL/GenBank/DDBJ whole genome shotgun (WGS) entry which is preliminary data.</text>
</comment>
<dbReference type="EMBL" id="RCMV01000325">
    <property type="protein sequence ID" value="KAG3219138.1"/>
    <property type="molecule type" value="Genomic_DNA"/>
</dbReference>
<dbReference type="EMBL" id="RCMK01000773">
    <property type="protein sequence ID" value="KAG2912901.1"/>
    <property type="molecule type" value="Genomic_DNA"/>
</dbReference>
<dbReference type="Proteomes" id="UP000736787">
    <property type="component" value="Unassembled WGS sequence"/>
</dbReference>
<sequence length="128" mass="14633">MADMGSFEWISINTPQTPTTYLSLDIKTAEMEQYIYAALVDDAVAYVKGLSVTCHRNDRLDKVLISCWWIPAWRHKTIYGNVSIEVTSTGPLPRKPTIARAQRVMKWQKHYAEGHSHRALRGIYPQLG</sequence>